<accession>F0RT33</accession>
<dbReference type="AlphaFoldDB" id="F0RT33"/>
<dbReference type="EMBL" id="CP002541">
    <property type="protein sequence ID" value="ADY14477.1"/>
    <property type="molecule type" value="Genomic_DNA"/>
</dbReference>
<keyword evidence="2" id="KW-1185">Reference proteome</keyword>
<dbReference type="GO" id="GO:0051213">
    <property type="term" value="F:dioxygenase activity"/>
    <property type="evidence" value="ECO:0007669"/>
    <property type="project" value="UniProtKB-KW"/>
</dbReference>
<keyword evidence="1" id="KW-0560">Oxidoreductase</keyword>
<dbReference type="CDD" id="cd06587">
    <property type="entry name" value="VOC"/>
    <property type="match status" value="1"/>
</dbReference>
<protein>
    <submittedName>
        <fullName evidence="1">Glyoxalase/bleomycin resistance protein/dioxygenase</fullName>
    </submittedName>
</protein>
<organism evidence="1 2">
    <name type="scientific">Sphaerochaeta globosa (strain ATCC BAA-1886 / DSM 22777 / Buddy)</name>
    <name type="common">Spirochaeta sp. (strain Buddy)</name>
    <dbReference type="NCBI Taxonomy" id="158189"/>
    <lineage>
        <taxon>Bacteria</taxon>
        <taxon>Pseudomonadati</taxon>
        <taxon>Spirochaetota</taxon>
        <taxon>Spirochaetia</taxon>
        <taxon>Spirochaetales</taxon>
        <taxon>Sphaerochaetaceae</taxon>
        <taxon>Sphaerochaeta</taxon>
    </lineage>
</organism>
<dbReference type="eggNOG" id="COG0346">
    <property type="taxonomic scope" value="Bacteria"/>
</dbReference>
<dbReference type="HOGENOM" id="CLU_163241_0_0_12"/>
<dbReference type="STRING" id="158189.SpiBuddy_2666"/>
<proteinExistence type="predicted"/>
<dbReference type="RefSeq" id="WP_013608321.1">
    <property type="nucleotide sequence ID" value="NC_015152.1"/>
</dbReference>
<dbReference type="KEGG" id="sbu:SpiBuddy_2666"/>
<keyword evidence="1" id="KW-0223">Dioxygenase</keyword>
<reference evidence="2" key="1">
    <citation type="submission" date="2011-02" db="EMBL/GenBank/DDBJ databases">
        <title>Complete sequence of Spirochaeta sp. Buddy.</title>
        <authorList>
            <person name="Lucas S."/>
            <person name="Copeland A."/>
            <person name="Lapidus A."/>
            <person name="Cheng J.-F."/>
            <person name="Goodwin L."/>
            <person name="Pitluck S."/>
            <person name="Zeytun A."/>
            <person name="Detter J.C."/>
            <person name="Han C."/>
            <person name="Tapia R."/>
            <person name="Land M."/>
            <person name="Hauser L."/>
            <person name="Kyrpides N."/>
            <person name="Ivanova N."/>
            <person name="Mikhailova N."/>
            <person name="Pagani I."/>
            <person name="Ritalahti K.M."/>
            <person name="Loeffler F.E."/>
            <person name="Woyke T."/>
        </authorList>
    </citation>
    <scope>NUCLEOTIDE SEQUENCE [LARGE SCALE GENOMIC DNA]</scope>
    <source>
        <strain evidence="2">ATCC BAA-1886 / DSM 22777 / Buddy</strain>
    </source>
</reference>
<evidence type="ECO:0000313" key="1">
    <source>
        <dbReference type="EMBL" id="ADY14477.1"/>
    </source>
</evidence>
<sequence length="115" mass="13095">MIKSVLDHCAVMIQDIEFGINLCETVFGMTVRKTEMKEDRIFQIWFDQGIQLTRSDFPGVPGHEIVNHIGIRVDDVEKCLSLASKYGAKSLEKGLNWLVFPFGLCIEVLPMEKHV</sequence>
<evidence type="ECO:0000313" key="2">
    <source>
        <dbReference type="Proteomes" id="UP000008466"/>
    </source>
</evidence>
<dbReference type="Gene3D" id="3.10.180.10">
    <property type="entry name" value="2,3-Dihydroxybiphenyl 1,2-Dioxygenase, domain 1"/>
    <property type="match status" value="1"/>
</dbReference>
<dbReference type="Proteomes" id="UP000008466">
    <property type="component" value="Chromosome"/>
</dbReference>
<name>F0RT33_SPHGB</name>
<dbReference type="SUPFAM" id="SSF54593">
    <property type="entry name" value="Glyoxalase/Bleomycin resistance protein/Dihydroxybiphenyl dioxygenase"/>
    <property type="match status" value="1"/>
</dbReference>
<gene>
    <name evidence="1" type="ordered locus">SpiBuddy_2666</name>
</gene>
<dbReference type="InterPro" id="IPR029068">
    <property type="entry name" value="Glyas_Bleomycin-R_OHBP_Dase"/>
</dbReference>